<dbReference type="EMBL" id="CP047591">
    <property type="protein sequence ID" value="QHI71706.1"/>
    <property type="molecule type" value="Genomic_DNA"/>
</dbReference>
<protein>
    <submittedName>
        <fullName evidence="4">Flavodoxin family protein</fullName>
    </submittedName>
</protein>
<dbReference type="Proteomes" id="UP000463883">
    <property type="component" value="Chromosome"/>
</dbReference>
<dbReference type="AlphaFoldDB" id="A0A6P1MJC2"/>
<dbReference type="InterPro" id="IPR029039">
    <property type="entry name" value="Flavoprotein-like_sf"/>
</dbReference>
<proteinExistence type="predicted"/>
<dbReference type="GO" id="GO:0016491">
    <property type="term" value="F:oxidoreductase activity"/>
    <property type="evidence" value="ECO:0007669"/>
    <property type="project" value="InterPro"/>
</dbReference>
<keyword evidence="1" id="KW-0285">Flavoprotein</keyword>
<dbReference type="RefSeq" id="WP_162361480.1">
    <property type="nucleotide sequence ID" value="NZ_CP047591.1"/>
</dbReference>
<dbReference type="PANTHER" id="PTHR43278:SF4">
    <property type="entry name" value="NAD(P)H-DEPENDENT FMN-CONTAINING OXIDOREDUCTASE YWQN-RELATED"/>
    <property type="match status" value="1"/>
</dbReference>
<keyword evidence="5" id="KW-1185">Reference proteome</keyword>
<evidence type="ECO:0000256" key="1">
    <source>
        <dbReference type="ARBA" id="ARBA00022630"/>
    </source>
</evidence>
<feature type="domain" description="NADPH-dependent FMN reductase-like" evidence="3">
    <location>
        <begin position="1"/>
        <end position="129"/>
    </location>
</feature>
<gene>
    <name evidence="4" type="ORF">Ami3637_04300</name>
</gene>
<sequence>MKITTVMGSPKKHGKTAAALEFFEKQLLSQGHEIDRINITEYHINGCLGCYACMQNQDTTGCVQKDDTEQVLMRIISADAVVYASPLYSFGLTAQMKPLVDRSFCLSNTALLDGKRVALLITCAGPEEGNADLVKEFFHRGFDGENKGVFHTKLIGEFIVPFSDASDFSDRALKAADALATSILNDL</sequence>
<dbReference type="InterPro" id="IPR051796">
    <property type="entry name" value="ISF_SsuE-like"/>
</dbReference>
<dbReference type="SUPFAM" id="SSF52218">
    <property type="entry name" value="Flavoproteins"/>
    <property type="match status" value="1"/>
</dbReference>
<reference evidence="4 5" key="1">
    <citation type="submission" date="2020-01" db="EMBL/GenBank/DDBJ databases">
        <title>Genomic analysis of Aminipila sp. CBA3637.</title>
        <authorList>
            <person name="Kim Y.B."/>
            <person name="Roh S.W."/>
        </authorList>
    </citation>
    <scope>NUCLEOTIDE SEQUENCE [LARGE SCALE GENOMIC DNA]</scope>
    <source>
        <strain evidence="4 5">CBA3637</strain>
    </source>
</reference>
<dbReference type="KEGG" id="amic:Ami3637_04300"/>
<dbReference type="Pfam" id="PF03358">
    <property type="entry name" value="FMN_red"/>
    <property type="match status" value="1"/>
</dbReference>
<organism evidence="4 5">
    <name type="scientific">Aminipila terrae</name>
    <dbReference type="NCBI Taxonomy" id="2697030"/>
    <lineage>
        <taxon>Bacteria</taxon>
        <taxon>Bacillati</taxon>
        <taxon>Bacillota</taxon>
        <taxon>Clostridia</taxon>
        <taxon>Peptostreptococcales</taxon>
        <taxon>Anaerovoracaceae</taxon>
        <taxon>Aminipila</taxon>
    </lineage>
</organism>
<name>A0A6P1MJC2_9FIRM</name>
<evidence type="ECO:0000256" key="2">
    <source>
        <dbReference type="ARBA" id="ARBA00022643"/>
    </source>
</evidence>
<accession>A0A6P1MJC2</accession>
<evidence type="ECO:0000313" key="5">
    <source>
        <dbReference type="Proteomes" id="UP000463883"/>
    </source>
</evidence>
<dbReference type="InterPro" id="IPR005025">
    <property type="entry name" value="FMN_Rdtase-like_dom"/>
</dbReference>
<evidence type="ECO:0000259" key="3">
    <source>
        <dbReference type="Pfam" id="PF03358"/>
    </source>
</evidence>
<dbReference type="PANTHER" id="PTHR43278">
    <property type="entry name" value="NAD(P)H-DEPENDENT FMN-CONTAINING OXIDOREDUCTASE YWQN-RELATED"/>
    <property type="match status" value="1"/>
</dbReference>
<evidence type="ECO:0000313" key="4">
    <source>
        <dbReference type="EMBL" id="QHI71706.1"/>
    </source>
</evidence>
<dbReference type="Gene3D" id="3.40.50.360">
    <property type="match status" value="1"/>
</dbReference>
<keyword evidence="2" id="KW-0288">FMN</keyword>